<feature type="region of interest" description="Disordered" evidence="2">
    <location>
        <begin position="1"/>
        <end position="68"/>
    </location>
</feature>
<evidence type="ECO:0000313" key="4">
    <source>
        <dbReference type="Proteomes" id="UP000019438"/>
    </source>
</evidence>
<comment type="similarity">
    <text evidence="1">Belongs to the SDHAF4 family.</text>
</comment>
<protein>
    <submittedName>
        <fullName evidence="3">Cytosolic protein</fullName>
    </submittedName>
</protein>
<dbReference type="InterPro" id="IPR012875">
    <property type="entry name" value="SDHF4"/>
</dbReference>
<dbReference type="KEGG" id="gbc:GbCGDNIH3_0275"/>
<evidence type="ECO:0000256" key="2">
    <source>
        <dbReference type="SAM" id="MobiDB-lite"/>
    </source>
</evidence>
<accession>A0AAN0RBX8</accession>
<dbReference type="EMBL" id="CP003181">
    <property type="protein sequence ID" value="AHJ62032.1"/>
    <property type="molecule type" value="Genomic_DNA"/>
</dbReference>
<name>A0AAN0RBX8_9PROT</name>
<dbReference type="PANTHER" id="PTHR28524">
    <property type="entry name" value="SUCCINATE DEHYDROGENASE ASSEMBLY FACTOR 4, MITOCHONDRIAL"/>
    <property type="match status" value="1"/>
</dbReference>
<sequence>MMKEQGSHVMAGTDQKPVPDRDGYKETVTPIDSATIADTVQPVEHGGPKGPEPTRFGDWERNGRCIDF</sequence>
<dbReference type="Pfam" id="PF07896">
    <property type="entry name" value="DUF1674"/>
    <property type="match status" value="1"/>
</dbReference>
<evidence type="ECO:0000256" key="1">
    <source>
        <dbReference type="ARBA" id="ARBA00005701"/>
    </source>
</evidence>
<dbReference type="AlphaFoldDB" id="A0AAN0RBX8"/>
<gene>
    <name evidence="3" type="ORF">GbCGDNIH3_0275</name>
</gene>
<organism evidence="3 4">
    <name type="scientific">Granulibacter bethesdensis</name>
    <dbReference type="NCBI Taxonomy" id="364410"/>
    <lineage>
        <taxon>Bacteria</taxon>
        <taxon>Pseudomonadati</taxon>
        <taxon>Pseudomonadota</taxon>
        <taxon>Alphaproteobacteria</taxon>
        <taxon>Acetobacterales</taxon>
        <taxon>Acetobacteraceae</taxon>
        <taxon>Granulibacter</taxon>
    </lineage>
</organism>
<proteinExistence type="inferred from homology"/>
<evidence type="ECO:0000313" key="3">
    <source>
        <dbReference type="EMBL" id="AHJ62032.1"/>
    </source>
</evidence>
<feature type="compositionally biased region" description="Basic and acidic residues" evidence="2">
    <location>
        <begin position="55"/>
        <end position="68"/>
    </location>
</feature>
<dbReference type="Proteomes" id="UP000019438">
    <property type="component" value="Chromosome"/>
</dbReference>
<reference evidence="4" key="1">
    <citation type="submission" date="2012-06" db="EMBL/GenBank/DDBJ databases">
        <title>Genome analysis of multiple Granulibacter bethesdensis isolates demonstrates substantial genome diversity.</title>
        <authorList>
            <person name="Greenberg D.E."/>
            <person name="Porcella S.F."/>
            <person name="Zarember K."/>
            <person name="Zelazny A.M."/>
            <person name="Bruno D."/>
            <person name="Martens C."/>
            <person name="Barbian K.D."/>
            <person name="Jaske E."/>
            <person name="Holland S.M."/>
        </authorList>
    </citation>
    <scope>NUCLEOTIDE SEQUENCE [LARGE SCALE GENOMIC DNA]</scope>
    <source>
        <strain evidence="4">CGDNIH3</strain>
    </source>
</reference>
<dbReference type="PANTHER" id="PTHR28524:SF3">
    <property type="entry name" value="SUCCINATE DEHYDROGENASE ASSEMBLY FACTOR 4, MITOCHONDRIAL"/>
    <property type="match status" value="1"/>
</dbReference>